<dbReference type="AlphaFoldDB" id="A0A917FG35"/>
<keyword evidence="3" id="KW-1185">Reference proteome</keyword>
<sequence length="444" mass="47252">MNRKWFRLWNISRIRGRMLDMLSLGRTMLLLACGSLVFFVLLGAGGLAGQKLNSSPIPSMKGLAATLSSGFFMDILGMEVPHLPQGKEPSALSGKKVTSFAFQLLTSVNPNDPKSLLSREVPGMGADDPFLLRSGSGGTGGAPADYHPGTDDPAAGEDGNGNDAPPVPENTDEPGQAPDKPQATTAPVDPGAGAGTGEGKGNGDKGAGAEDTSIKRFLIYHSHPREAYNPLLGAASDNPSSADPTRNVMLVGSYISKRLEERGIGAVHSQDDYATKVAGYKWNFSYKYSRITIKSALAAHKEMNGLIDIHRDSQRHGKTTAVIDGKSYAQVYFILGHANENWKKNEAFANQIHQLLEKNYPGISRGIWGKAAGKGNNGEYNQTLSPNSVLIEVGGIDNTADELKRTADLLADAIADVYWSSQDAQKADGPELSTTPAKNSGTQK</sequence>
<dbReference type="SUPFAM" id="SSF53187">
    <property type="entry name" value="Zn-dependent exopeptidases"/>
    <property type="match status" value="1"/>
</dbReference>
<gene>
    <name evidence="2" type="primary">spoIIP</name>
    <name evidence="2" type="ORF">GCM10010912_24620</name>
</gene>
<feature type="compositionally biased region" description="Polar residues" evidence="1">
    <location>
        <begin position="432"/>
        <end position="444"/>
    </location>
</feature>
<reference evidence="2" key="1">
    <citation type="journal article" date="2014" name="Int. J. Syst. Evol. Microbiol.">
        <title>Complete genome sequence of Corynebacterium casei LMG S-19264T (=DSM 44701T), isolated from a smear-ripened cheese.</title>
        <authorList>
            <consortium name="US DOE Joint Genome Institute (JGI-PGF)"/>
            <person name="Walter F."/>
            <person name="Albersmeier A."/>
            <person name="Kalinowski J."/>
            <person name="Ruckert C."/>
        </authorList>
    </citation>
    <scope>NUCLEOTIDE SEQUENCE</scope>
    <source>
        <strain evidence="2">CGMCC 1.16134</strain>
    </source>
</reference>
<comment type="caution">
    <text evidence="2">The sequence shown here is derived from an EMBL/GenBank/DDBJ whole genome shotgun (WGS) entry which is preliminary data.</text>
</comment>
<feature type="region of interest" description="Disordered" evidence="1">
    <location>
        <begin position="111"/>
        <end position="209"/>
    </location>
</feature>
<dbReference type="Pfam" id="PF07454">
    <property type="entry name" value="SpoIIP"/>
    <property type="match status" value="1"/>
</dbReference>
<dbReference type="Proteomes" id="UP000637643">
    <property type="component" value="Unassembled WGS sequence"/>
</dbReference>
<dbReference type="NCBIfam" id="TIGR02867">
    <property type="entry name" value="spore_II_P"/>
    <property type="match status" value="1"/>
</dbReference>
<reference evidence="2" key="2">
    <citation type="submission" date="2020-09" db="EMBL/GenBank/DDBJ databases">
        <authorList>
            <person name="Sun Q."/>
            <person name="Zhou Y."/>
        </authorList>
    </citation>
    <scope>NUCLEOTIDE SEQUENCE</scope>
    <source>
        <strain evidence="2">CGMCC 1.16134</strain>
    </source>
</reference>
<name>A0A917FG35_9BACL</name>
<protein>
    <submittedName>
        <fullName evidence="2">Stage II sporulation protein P</fullName>
    </submittedName>
</protein>
<evidence type="ECO:0000313" key="2">
    <source>
        <dbReference type="EMBL" id="GGF78627.1"/>
    </source>
</evidence>
<dbReference type="RefSeq" id="WP_189025167.1">
    <property type="nucleotide sequence ID" value="NZ_BMKR01000008.1"/>
</dbReference>
<dbReference type="Gene3D" id="3.40.630.40">
    <property type="entry name" value="Zn-dependent exopeptidases"/>
    <property type="match status" value="1"/>
</dbReference>
<dbReference type="InterPro" id="IPR010897">
    <property type="entry name" value="Spore_II_P"/>
</dbReference>
<accession>A0A917FG35</accession>
<evidence type="ECO:0000256" key="1">
    <source>
        <dbReference type="SAM" id="MobiDB-lite"/>
    </source>
</evidence>
<proteinExistence type="predicted"/>
<organism evidence="2 3">
    <name type="scientific">Paenibacillus albidus</name>
    <dbReference type="NCBI Taxonomy" id="2041023"/>
    <lineage>
        <taxon>Bacteria</taxon>
        <taxon>Bacillati</taxon>
        <taxon>Bacillota</taxon>
        <taxon>Bacilli</taxon>
        <taxon>Bacillales</taxon>
        <taxon>Paenibacillaceae</taxon>
        <taxon>Paenibacillus</taxon>
    </lineage>
</organism>
<feature type="compositionally biased region" description="Gly residues" evidence="1">
    <location>
        <begin position="192"/>
        <end position="206"/>
    </location>
</feature>
<feature type="region of interest" description="Disordered" evidence="1">
    <location>
        <begin position="423"/>
        <end position="444"/>
    </location>
</feature>
<dbReference type="EMBL" id="BMKR01000008">
    <property type="protein sequence ID" value="GGF78627.1"/>
    <property type="molecule type" value="Genomic_DNA"/>
</dbReference>
<evidence type="ECO:0000313" key="3">
    <source>
        <dbReference type="Proteomes" id="UP000637643"/>
    </source>
</evidence>